<name>A0A843UYP2_COLES</name>
<sequence>MENRYDFLEWLGPDTSTTVLMRLDDPADIARVSSVSRSWRRFVRNLSSLEESGSGDSMEWESLQREHRTYTSFVRHIFSAPSKREIMLESISASSTDNYPDESIVNTLEPSDQVDRRPSYWSSGGSRDPGAPETLAYRLSSKLCVIHEIKVRPFQETGDGWRACIGVCHVKVFGRSLYPKFDVDVLDTAGSSVLKYFPDATNPVEGSASDDEMREPSGWLAFAERIRQTRAGGAWNHVLLNALLGNVPGGDAEYDSGDELFE</sequence>
<accession>A0A843UYP2</accession>
<dbReference type="SUPFAM" id="SSF81383">
    <property type="entry name" value="F-box domain"/>
    <property type="match status" value="1"/>
</dbReference>
<feature type="compositionally biased region" description="Polar residues" evidence="1">
    <location>
        <begin position="100"/>
        <end position="110"/>
    </location>
</feature>
<proteinExistence type="predicted"/>
<protein>
    <recommendedName>
        <fullName evidence="4">F-box protein</fullName>
    </recommendedName>
</protein>
<dbReference type="PANTHER" id="PTHR39741:SF2">
    <property type="entry name" value="F-BOX DOMAIN-CONTAINING PROTEIN"/>
    <property type="match status" value="1"/>
</dbReference>
<evidence type="ECO:0000256" key="1">
    <source>
        <dbReference type="SAM" id="MobiDB-lite"/>
    </source>
</evidence>
<keyword evidence="3" id="KW-1185">Reference proteome</keyword>
<dbReference type="AlphaFoldDB" id="A0A843UYP2"/>
<gene>
    <name evidence="2" type="ORF">Taro_021359</name>
</gene>
<dbReference type="OrthoDB" id="63379at2759"/>
<evidence type="ECO:0000313" key="3">
    <source>
        <dbReference type="Proteomes" id="UP000652761"/>
    </source>
</evidence>
<evidence type="ECO:0000313" key="2">
    <source>
        <dbReference type="EMBL" id="MQL88801.1"/>
    </source>
</evidence>
<feature type="region of interest" description="Disordered" evidence="1">
    <location>
        <begin position="100"/>
        <end position="132"/>
    </location>
</feature>
<evidence type="ECO:0008006" key="4">
    <source>
        <dbReference type="Google" id="ProtNLM"/>
    </source>
</evidence>
<organism evidence="2 3">
    <name type="scientific">Colocasia esculenta</name>
    <name type="common">Wild taro</name>
    <name type="synonym">Arum esculentum</name>
    <dbReference type="NCBI Taxonomy" id="4460"/>
    <lineage>
        <taxon>Eukaryota</taxon>
        <taxon>Viridiplantae</taxon>
        <taxon>Streptophyta</taxon>
        <taxon>Embryophyta</taxon>
        <taxon>Tracheophyta</taxon>
        <taxon>Spermatophyta</taxon>
        <taxon>Magnoliopsida</taxon>
        <taxon>Liliopsida</taxon>
        <taxon>Araceae</taxon>
        <taxon>Aroideae</taxon>
        <taxon>Colocasieae</taxon>
        <taxon>Colocasia</taxon>
    </lineage>
</organism>
<dbReference type="EMBL" id="NMUH01001090">
    <property type="protein sequence ID" value="MQL88801.1"/>
    <property type="molecule type" value="Genomic_DNA"/>
</dbReference>
<reference evidence="2" key="1">
    <citation type="submission" date="2017-07" db="EMBL/GenBank/DDBJ databases">
        <title>Taro Niue Genome Assembly and Annotation.</title>
        <authorList>
            <person name="Atibalentja N."/>
            <person name="Keating K."/>
            <person name="Fields C.J."/>
        </authorList>
    </citation>
    <scope>NUCLEOTIDE SEQUENCE</scope>
    <source>
        <strain evidence="2">Niue_2</strain>
        <tissue evidence="2">Leaf</tissue>
    </source>
</reference>
<dbReference type="Proteomes" id="UP000652761">
    <property type="component" value="Unassembled WGS sequence"/>
</dbReference>
<dbReference type="InterPro" id="IPR055336">
    <property type="entry name" value="At4g00755-like"/>
</dbReference>
<dbReference type="PANTHER" id="PTHR39741">
    <property type="entry name" value="F-BOX DOMAIN CONTAINING PROTEIN, EXPRESSED"/>
    <property type="match status" value="1"/>
</dbReference>
<dbReference type="InterPro" id="IPR036047">
    <property type="entry name" value="F-box-like_dom_sf"/>
</dbReference>
<comment type="caution">
    <text evidence="2">The sequence shown here is derived from an EMBL/GenBank/DDBJ whole genome shotgun (WGS) entry which is preliminary data.</text>
</comment>